<dbReference type="RefSeq" id="WP_117155686.1">
    <property type="nucleotide sequence ID" value="NZ_BMLG01000012.1"/>
</dbReference>
<proteinExistence type="predicted"/>
<organism evidence="2 3">
    <name type="scientific">Paraliobacillus quinghaiensis</name>
    <dbReference type="NCBI Taxonomy" id="470815"/>
    <lineage>
        <taxon>Bacteria</taxon>
        <taxon>Bacillati</taxon>
        <taxon>Bacillota</taxon>
        <taxon>Bacilli</taxon>
        <taxon>Bacillales</taxon>
        <taxon>Bacillaceae</taxon>
        <taxon>Paraliobacillus</taxon>
    </lineage>
</organism>
<dbReference type="AlphaFoldDB" id="A0A917TSW4"/>
<comment type="caution">
    <text evidence="2">The sequence shown here is derived from an EMBL/GenBank/DDBJ whole genome shotgun (WGS) entry which is preliminary data.</text>
</comment>
<feature type="domain" description="IDEAL" evidence="1">
    <location>
        <begin position="108"/>
        <end position="144"/>
    </location>
</feature>
<dbReference type="InterPro" id="IPR014957">
    <property type="entry name" value="IDEAL_dom"/>
</dbReference>
<evidence type="ECO:0000259" key="1">
    <source>
        <dbReference type="SMART" id="SM00914"/>
    </source>
</evidence>
<gene>
    <name evidence="2" type="ORF">GCM10011351_22070</name>
</gene>
<keyword evidence="3" id="KW-1185">Reference proteome</keyword>
<dbReference type="EMBL" id="BMLG01000012">
    <property type="protein sequence ID" value="GGM35553.1"/>
    <property type="molecule type" value="Genomic_DNA"/>
</dbReference>
<dbReference type="Gene3D" id="4.10.810.10">
    <property type="entry name" value="Virus Scaffolding Protein, Chain A"/>
    <property type="match status" value="1"/>
</dbReference>
<dbReference type="OrthoDB" id="2930704at2"/>
<accession>A0A917TSW4</accession>
<dbReference type="Pfam" id="PF08858">
    <property type="entry name" value="IDEAL"/>
    <property type="match status" value="1"/>
</dbReference>
<reference evidence="2" key="2">
    <citation type="submission" date="2020-09" db="EMBL/GenBank/DDBJ databases">
        <authorList>
            <person name="Sun Q."/>
            <person name="Zhou Y."/>
        </authorList>
    </citation>
    <scope>NUCLEOTIDE SEQUENCE</scope>
    <source>
        <strain evidence="2">CGMCC 1.6333</strain>
    </source>
</reference>
<dbReference type="InterPro" id="IPR027393">
    <property type="entry name" value="Virus_scaffolding_prot_C"/>
</dbReference>
<evidence type="ECO:0000313" key="2">
    <source>
        <dbReference type="EMBL" id="GGM35553.1"/>
    </source>
</evidence>
<dbReference type="SMART" id="SM00914">
    <property type="entry name" value="IDEAL"/>
    <property type="match status" value="1"/>
</dbReference>
<name>A0A917TSW4_9BACI</name>
<dbReference type="Proteomes" id="UP000618460">
    <property type="component" value="Unassembled WGS sequence"/>
</dbReference>
<reference evidence="2" key="1">
    <citation type="journal article" date="2014" name="Int. J. Syst. Evol. Microbiol.">
        <title>Complete genome sequence of Corynebacterium casei LMG S-19264T (=DSM 44701T), isolated from a smear-ripened cheese.</title>
        <authorList>
            <consortium name="US DOE Joint Genome Institute (JGI-PGF)"/>
            <person name="Walter F."/>
            <person name="Albersmeier A."/>
            <person name="Kalinowski J."/>
            <person name="Ruckert C."/>
        </authorList>
    </citation>
    <scope>NUCLEOTIDE SEQUENCE</scope>
    <source>
        <strain evidence="2">CGMCC 1.6333</strain>
    </source>
</reference>
<protein>
    <recommendedName>
        <fullName evidence="1">IDEAL domain-containing protein</fullName>
    </recommendedName>
</protein>
<sequence>MLSVNMLQPYYVKEEDHSIRVVLAYQYFSLWLDESIYQFVPLESREIKVNRKTQVVENKHAIFVFQKGKKYVHMSLADLLKLDDFYSRLQSIIYPYLKTDLHEIERDEMNEVIIALEKQNVERLIDLALEAKDYQKFMQYSTILNEM</sequence>
<evidence type="ECO:0000313" key="3">
    <source>
        <dbReference type="Proteomes" id="UP000618460"/>
    </source>
</evidence>